<organism evidence="5 6">
    <name type="scientific">Pseudaquabacterium pictum</name>
    <dbReference type="NCBI Taxonomy" id="2315236"/>
    <lineage>
        <taxon>Bacteria</taxon>
        <taxon>Pseudomonadati</taxon>
        <taxon>Pseudomonadota</taxon>
        <taxon>Betaproteobacteria</taxon>
        <taxon>Burkholderiales</taxon>
        <taxon>Sphaerotilaceae</taxon>
        <taxon>Pseudaquabacterium</taxon>
    </lineage>
</organism>
<dbReference type="Pfam" id="PF00496">
    <property type="entry name" value="SBP_bac_5"/>
    <property type="match status" value="1"/>
</dbReference>
<comment type="caution">
    <text evidence="5">The sequence shown here is derived from an EMBL/GenBank/DDBJ whole genome shotgun (WGS) entry which is preliminary data.</text>
</comment>
<proteinExistence type="inferred from homology"/>
<reference evidence="6" key="1">
    <citation type="submission" date="2019-03" db="EMBL/GenBank/DDBJ databases">
        <title>Aquabacterium pictum sp.nov., the first bacteriochlorophyll a-containing freshwater bacterium in the genus Aquabacterium of the class Betaproteobacteria.</title>
        <authorList>
            <person name="Hirose S."/>
            <person name="Tank M."/>
            <person name="Hara E."/>
            <person name="Tamaki H."/>
            <person name="Takaichi S."/>
            <person name="Haruta S."/>
            <person name="Hanada S."/>
        </authorList>
    </citation>
    <scope>NUCLEOTIDE SEQUENCE [LARGE SCALE GENOMIC DNA]</scope>
    <source>
        <strain evidence="6">W35</strain>
    </source>
</reference>
<feature type="chain" id="PRO_5019834369" evidence="3">
    <location>
        <begin position="27"/>
        <end position="572"/>
    </location>
</feature>
<dbReference type="OrthoDB" id="9801799at2"/>
<dbReference type="GO" id="GO:0030288">
    <property type="term" value="C:outer membrane-bounded periplasmic space"/>
    <property type="evidence" value="ECO:0007669"/>
    <property type="project" value="UniProtKB-ARBA"/>
</dbReference>
<dbReference type="EMBL" id="BJCL01000004">
    <property type="protein sequence ID" value="GCL62999.1"/>
    <property type="molecule type" value="Genomic_DNA"/>
</dbReference>
<keyword evidence="2 3" id="KW-0732">Signal</keyword>
<dbReference type="InterPro" id="IPR039424">
    <property type="entry name" value="SBP_5"/>
</dbReference>
<evidence type="ECO:0000256" key="1">
    <source>
        <dbReference type="ARBA" id="ARBA00005695"/>
    </source>
</evidence>
<dbReference type="GO" id="GO:1904680">
    <property type="term" value="F:peptide transmembrane transporter activity"/>
    <property type="evidence" value="ECO:0007669"/>
    <property type="project" value="TreeGrafter"/>
</dbReference>
<evidence type="ECO:0000313" key="5">
    <source>
        <dbReference type="EMBL" id="GCL62999.1"/>
    </source>
</evidence>
<comment type="similarity">
    <text evidence="1">Belongs to the bacterial solute-binding protein 5 family.</text>
</comment>
<dbReference type="GO" id="GO:0015833">
    <property type="term" value="P:peptide transport"/>
    <property type="evidence" value="ECO:0007669"/>
    <property type="project" value="TreeGrafter"/>
</dbReference>
<evidence type="ECO:0000259" key="4">
    <source>
        <dbReference type="Pfam" id="PF00496"/>
    </source>
</evidence>
<feature type="domain" description="Solute-binding protein family 5" evidence="4">
    <location>
        <begin position="108"/>
        <end position="470"/>
    </location>
</feature>
<dbReference type="Gene3D" id="3.40.190.10">
    <property type="entry name" value="Periplasmic binding protein-like II"/>
    <property type="match status" value="1"/>
</dbReference>
<gene>
    <name evidence="5" type="ORF">AQPW35_20800</name>
</gene>
<accession>A0A480AMV8</accession>
<dbReference type="InterPro" id="IPR000914">
    <property type="entry name" value="SBP_5_dom"/>
</dbReference>
<feature type="signal peptide" evidence="3">
    <location>
        <begin position="1"/>
        <end position="26"/>
    </location>
</feature>
<evidence type="ECO:0000313" key="6">
    <source>
        <dbReference type="Proteomes" id="UP000301751"/>
    </source>
</evidence>
<dbReference type="GO" id="GO:0043190">
    <property type="term" value="C:ATP-binding cassette (ABC) transporter complex"/>
    <property type="evidence" value="ECO:0007669"/>
    <property type="project" value="InterPro"/>
</dbReference>
<dbReference type="RefSeq" id="WP_137732752.1">
    <property type="nucleotide sequence ID" value="NZ_BJCL01000004.1"/>
</dbReference>
<protein>
    <submittedName>
        <fullName evidence="5">Peptide ABC transporter substrate-binding protein</fullName>
    </submittedName>
</protein>
<dbReference type="PANTHER" id="PTHR30290">
    <property type="entry name" value="PERIPLASMIC BINDING COMPONENT OF ABC TRANSPORTER"/>
    <property type="match status" value="1"/>
</dbReference>
<sequence>MVRLQFPQRLVCVVAAALVATSPAWGQAKPAAAPAEKPQYGGSLSIGNVYYTVSPLSFDAADWPWKHNQDTGLVYEQLIAADLSKAKRNGGPFPFQSDAYLPPQGQRGELAEKWELKQNPWRLEVQLRKGIMFPAKQGVMAAREMTAEDVVYSYDRLNKSPKKIAGYFDHVEKVEATGKHTVVFTYKHYNAEYDYRFGWGYYSAIMPKEVVAAGAQDWKNMNGTGPFMVDNYIQGNSLSFKKNPNYWDSETIGGQPYKLPFVDGITYRFIKDEATMLTALRTAKVDVLESIRWSAADELRKNAPKLQWNKVLAMGGMFVAMRVDQKPFDDIRVRRALNMAVNKPEIIKTYWGGNAEMLGFPMHPTWTGYYEPLSDMPESVKELFVYNPAKAKQLLAEAGYPNGFSFKTQTTSASTDNDLLAMVAAYLAKVGVKMEIQVMEYPAYMSAMGTKTNAPGYFMFTGATNPTTSLRKNFVKGQYWNPSQWADPEFDKKMAEVYAEPDERVRQIKVKLMTREILEKAPLIFLPNAYSYTAWWPWVKNYGGELRAGSERPNPIHARMWVDQDLKKKLGF</sequence>
<dbReference type="SUPFAM" id="SSF53850">
    <property type="entry name" value="Periplasmic binding protein-like II"/>
    <property type="match status" value="1"/>
</dbReference>
<evidence type="ECO:0000256" key="2">
    <source>
        <dbReference type="ARBA" id="ARBA00022729"/>
    </source>
</evidence>
<dbReference type="AlphaFoldDB" id="A0A480AMV8"/>
<dbReference type="Gene3D" id="3.10.105.10">
    <property type="entry name" value="Dipeptide-binding Protein, Domain 3"/>
    <property type="match status" value="1"/>
</dbReference>
<dbReference type="PANTHER" id="PTHR30290:SF38">
    <property type="entry name" value="D,D-DIPEPTIDE-BINDING PERIPLASMIC PROTEIN DDPA-RELATED"/>
    <property type="match status" value="1"/>
</dbReference>
<name>A0A480AMV8_9BURK</name>
<evidence type="ECO:0000256" key="3">
    <source>
        <dbReference type="SAM" id="SignalP"/>
    </source>
</evidence>
<keyword evidence="6" id="KW-1185">Reference proteome</keyword>
<dbReference type="Proteomes" id="UP000301751">
    <property type="component" value="Unassembled WGS sequence"/>
</dbReference>
<dbReference type="CDD" id="cd00995">
    <property type="entry name" value="PBP2_NikA_DppA_OppA_like"/>
    <property type="match status" value="1"/>
</dbReference>